<protein>
    <submittedName>
        <fullName evidence="3">GTPase-activator protein for Ras-like GTPase containing protein</fullName>
    </submittedName>
</protein>
<dbReference type="InterPro" id="IPR000593">
    <property type="entry name" value="RasGAP_C"/>
</dbReference>
<dbReference type="AlphaFoldDB" id="C5PEY9"/>
<dbReference type="KEGG" id="cpw:9690822"/>
<dbReference type="GO" id="GO:0005938">
    <property type="term" value="C:cell cortex"/>
    <property type="evidence" value="ECO:0007669"/>
    <property type="project" value="TreeGrafter"/>
</dbReference>
<accession>C5PEY9</accession>
<organism evidence="3 4">
    <name type="scientific">Coccidioides posadasii (strain C735)</name>
    <name type="common">Valley fever fungus</name>
    <dbReference type="NCBI Taxonomy" id="222929"/>
    <lineage>
        <taxon>Eukaryota</taxon>
        <taxon>Fungi</taxon>
        <taxon>Dikarya</taxon>
        <taxon>Ascomycota</taxon>
        <taxon>Pezizomycotina</taxon>
        <taxon>Eurotiomycetes</taxon>
        <taxon>Eurotiomycetidae</taxon>
        <taxon>Onygenales</taxon>
        <taxon>Onygenaceae</taxon>
        <taxon>Coccidioides</taxon>
    </lineage>
</organism>
<proteinExistence type="predicted"/>
<sequence>MSVATMLQPASRASRASTSSSSSFQPMTRQNTMSSHDARSMRQSKRMSVTALYLSMSAKDKDLEISDELAKAQKALRELKLKISSQSKKNFVLEKDVRYLDSRIALLIQNRMALEEQNEVASHLDDSAELQEGVFPNDDKTQKYGNLLFLLQSEPRHIAHLCRLVSMAEIDSLLQTVMFTIYGNQYESREEHLLLTMFQSVLTYQFDNTPEYSSLLRQNTPVSRMMTTYTRRGPGQAYLKQVLADQINSLIELKDVDLEINPLKVYETMVKQIEENTGSLPDYLPKSVTAEVAAANEQVQAIIAPRLKMLSDIANAFLGTIIEGLEETPYGIRWICKQIRSLSRRKYPDAQDHTICTLIGGFFFLRFINPAIVTPRSYMLIDGTPAEKPRRTLTLIAKMLQNIANKPSYAKEPYMAKLQPFIHQNKDRVNKFLLDLCEVQDFYESLEMDNYVALSKRDLELQITLNEVYATHALLDKHSAALASDQHSHLHVLLQELGPSPPQLPRKENRVINLPLFSKWETPIDDLTSALDITQEEIYFMEAKSTFVQILRSLPPNSAVTRRPLRLDRIAEAAATLKNDAVMVRKGIRTMELLSSLQELGVIDKSDDFSLLRNEVEQELVHLGSLKEKVIEETRKLDEVYRTIRDHNTYLVMQLETYKSYLHNVRSQSEGKQRKQQKHQELGPYKFTHQQLEKEGVIRKSNVPENRRANIYFMFKSPLPGTFVISLHYKGRARGLLELDLKLDDLLEMQKDNQEDLDLEYVQFNVSRVLALLNKRFARKKGW</sequence>
<evidence type="ECO:0000313" key="3">
    <source>
        <dbReference type="EMBL" id="EER23207.1"/>
    </source>
</evidence>
<dbReference type="PANTHER" id="PTHR14149">
    <property type="entry name" value="RAS GTPASE-ACTIVATING PROTEIN WITH IQ MOTIF"/>
    <property type="match status" value="1"/>
</dbReference>
<dbReference type="Pfam" id="PF03836">
    <property type="entry name" value="RasGAP_C"/>
    <property type="match status" value="1"/>
</dbReference>
<dbReference type="InterPro" id="IPR001936">
    <property type="entry name" value="RasGAP_dom"/>
</dbReference>
<dbReference type="PANTHER" id="PTHR14149:SF17">
    <property type="entry name" value="GTPASE-ACTIVATING PROTEIN"/>
    <property type="match status" value="1"/>
</dbReference>
<feature type="compositionally biased region" description="Polar residues" evidence="1">
    <location>
        <begin position="24"/>
        <end position="35"/>
    </location>
</feature>
<dbReference type="InterPro" id="IPR023152">
    <property type="entry name" value="RasGAP_CS"/>
</dbReference>
<dbReference type="EMBL" id="ACFW01000049">
    <property type="protein sequence ID" value="EER23207.1"/>
    <property type="molecule type" value="Genomic_DNA"/>
</dbReference>
<dbReference type="Pfam" id="PF00616">
    <property type="entry name" value="RasGAP"/>
    <property type="match status" value="1"/>
</dbReference>
<feature type="region of interest" description="Disordered" evidence="1">
    <location>
        <begin position="1"/>
        <end position="44"/>
    </location>
</feature>
<reference evidence="3 4" key="1">
    <citation type="journal article" date="2009" name="Genome Res.">
        <title>Comparative genomic analyses of the human fungal pathogens Coccidioides and their relatives.</title>
        <authorList>
            <person name="Sharpton T.J."/>
            <person name="Stajich J.E."/>
            <person name="Rounsley S.D."/>
            <person name="Gardner M.J."/>
            <person name="Wortman J.R."/>
            <person name="Jordar V.S."/>
            <person name="Maiti R."/>
            <person name="Kodira C.D."/>
            <person name="Neafsey D.E."/>
            <person name="Zeng Q."/>
            <person name="Hung C.-Y."/>
            <person name="McMahan C."/>
            <person name="Muszewska A."/>
            <person name="Grynberg M."/>
            <person name="Mandel M.A."/>
            <person name="Kellner E.M."/>
            <person name="Barker B.M."/>
            <person name="Galgiani J.N."/>
            <person name="Orbach M.J."/>
            <person name="Kirkland T.N."/>
            <person name="Cole G.T."/>
            <person name="Henn M.R."/>
            <person name="Birren B.W."/>
            <person name="Taylor J.W."/>
        </authorList>
    </citation>
    <scope>NUCLEOTIDE SEQUENCE [LARGE SCALE GENOMIC DNA]</scope>
    <source>
        <strain evidence="4">C735</strain>
    </source>
</reference>
<dbReference type="VEuPathDB" id="FungiDB:CPC735_045770"/>
<dbReference type="CDD" id="cd05132">
    <property type="entry name" value="RasGAP_GAPA"/>
    <property type="match status" value="1"/>
</dbReference>
<evidence type="ECO:0000313" key="4">
    <source>
        <dbReference type="Proteomes" id="UP000009084"/>
    </source>
</evidence>
<dbReference type="SMART" id="SM00323">
    <property type="entry name" value="RasGAP"/>
    <property type="match status" value="1"/>
</dbReference>
<dbReference type="SUPFAM" id="SSF143885">
    <property type="entry name" value="RGC domain-like"/>
    <property type="match status" value="1"/>
</dbReference>
<feature type="compositionally biased region" description="Low complexity" evidence="1">
    <location>
        <begin position="10"/>
        <end position="23"/>
    </location>
</feature>
<evidence type="ECO:0000259" key="2">
    <source>
        <dbReference type="PROSITE" id="PS50018"/>
    </source>
</evidence>
<dbReference type="Gene3D" id="1.10.506.10">
    <property type="entry name" value="GTPase Activation - p120gap, domain 1"/>
    <property type="match status" value="1"/>
</dbReference>
<name>C5PEY9_COCP7</name>
<dbReference type="OrthoDB" id="775356at2759"/>
<dbReference type="GO" id="GO:0046580">
    <property type="term" value="P:negative regulation of Ras protein signal transduction"/>
    <property type="evidence" value="ECO:0007669"/>
    <property type="project" value="TreeGrafter"/>
</dbReference>
<dbReference type="PROSITE" id="PS00509">
    <property type="entry name" value="RAS_GTPASE_ACTIV_1"/>
    <property type="match status" value="1"/>
</dbReference>
<comment type="caution">
    <text evidence="3">The sequence shown here is derived from an EMBL/GenBank/DDBJ whole genome shotgun (WGS) entry which is preliminary data.</text>
</comment>
<feature type="domain" description="Ras-GAP" evidence="2">
    <location>
        <begin position="189"/>
        <end position="405"/>
    </location>
</feature>
<dbReference type="SUPFAM" id="SSF48350">
    <property type="entry name" value="GTPase activation domain, GAP"/>
    <property type="match status" value="1"/>
</dbReference>
<dbReference type="PROSITE" id="PS50018">
    <property type="entry name" value="RAS_GTPASE_ACTIV_2"/>
    <property type="match status" value="1"/>
</dbReference>
<dbReference type="GO" id="GO:0007165">
    <property type="term" value="P:signal transduction"/>
    <property type="evidence" value="ECO:0007669"/>
    <property type="project" value="UniProtKB-ARBA"/>
</dbReference>
<dbReference type="InterPro" id="IPR008936">
    <property type="entry name" value="Rho_GTPase_activation_prot"/>
</dbReference>
<dbReference type="GO" id="GO:0005096">
    <property type="term" value="F:GTPase activator activity"/>
    <property type="evidence" value="ECO:0007669"/>
    <property type="project" value="TreeGrafter"/>
</dbReference>
<evidence type="ECO:0000256" key="1">
    <source>
        <dbReference type="SAM" id="MobiDB-lite"/>
    </source>
</evidence>
<gene>
    <name evidence="3" type="ORF">CPC735_045770</name>
</gene>
<dbReference type="Proteomes" id="UP000009084">
    <property type="component" value="Unassembled WGS sequence"/>
</dbReference>
<dbReference type="HOGENOM" id="CLU_009455_0_0_1"/>